<protein>
    <recommendedName>
        <fullName evidence="5">MYND-type domain-containing protein</fullName>
    </recommendedName>
</protein>
<dbReference type="RefSeq" id="XP_006694958.1">
    <property type="nucleotide sequence ID" value="XM_006694895.1"/>
</dbReference>
<keyword evidence="3" id="KW-0862">Zinc</keyword>
<evidence type="ECO:0000256" key="1">
    <source>
        <dbReference type="ARBA" id="ARBA00022723"/>
    </source>
</evidence>
<reference evidence="6 7" key="1">
    <citation type="journal article" date="2011" name="Cell">
        <title>Insight into structure and assembly of the nuclear pore complex by utilizing the genome of a eukaryotic thermophile.</title>
        <authorList>
            <person name="Amlacher S."/>
            <person name="Sarges P."/>
            <person name="Flemming D."/>
            <person name="van Noort V."/>
            <person name="Kunze R."/>
            <person name="Devos D.P."/>
            <person name="Arumugam M."/>
            <person name="Bork P."/>
            <person name="Hurt E."/>
        </authorList>
    </citation>
    <scope>NUCLEOTIDE SEQUENCE [LARGE SCALE GENOMIC DNA]</scope>
    <source>
        <strain evidence="7">DSM 1495 / CBS 144.50 / IMI 039719</strain>
    </source>
</reference>
<dbReference type="OrthoDB" id="432970at2759"/>
<dbReference type="OMA" id="YHAWISK"/>
<dbReference type="HOGENOM" id="CLU_501520_0_0_1"/>
<accession>G0S9G2</accession>
<organism evidence="7">
    <name type="scientific">Chaetomium thermophilum (strain DSM 1495 / CBS 144.50 / IMI 039719)</name>
    <name type="common">Thermochaetoides thermophila</name>
    <dbReference type="NCBI Taxonomy" id="759272"/>
    <lineage>
        <taxon>Eukaryota</taxon>
        <taxon>Fungi</taxon>
        <taxon>Dikarya</taxon>
        <taxon>Ascomycota</taxon>
        <taxon>Pezizomycotina</taxon>
        <taxon>Sordariomycetes</taxon>
        <taxon>Sordariomycetidae</taxon>
        <taxon>Sordariales</taxon>
        <taxon>Chaetomiaceae</taxon>
        <taxon>Thermochaetoides</taxon>
    </lineage>
</organism>
<keyword evidence="7" id="KW-1185">Reference proteome</keyword>
<proteinExistence type="predicted"/>
<dbReference type="Pfam" id="PF01753">
    <property type="entry name" value="zf-MYND"/>
    <property type="match status" value="1"/>
</dbReference>
<dbReference type="AlphaFoldDB" id="G0S9G2"/>
<dbReference type="Proteomes" id="UP000008066">
    <property type="component" value="Unassembled WGS sequence"/>
</dbReference>
<dbReference type="GeneID" id="18258615"/>
<evidence type="ECO:0000313" key="6">
    <source>
        <dbReference type="EMBL" id="EGS20073.1"/>
    </source>
</evidence>
<dbReference type="KEGG" id="cthr:CTHT_0045770"/>
<feature type="domain" description="MYND-type" evidence="5">
    <location>
        <begin position="181"/>
        <end position="226"/>
    </location>
</feature>
<keyword evidence="2 4" id="KW-0863">Zinc-finger</keyword>
<gene>
    <name evidence="6" type="ORF">CTHT_0045770</name>
</gene>
<sequence>MSKLSANTLYELFHSDHLLSSTGDPVLRSQPDDTQPTSKWNFIFANPVPNPIFKGWDAYNITPDGDPVENFFYRLSTVPDHLPQSYYRVRAHHACYLLEQELHITGSDDPDARFILDAVVKGTEILPEALQPLVAQYLRIMRWCVEGKRDERKPFGEDWKGLKDDKLSKEYLPAAEDHSKCVKCGKSAELKCTGCIVKTGDKVTLATFYCSRECQKKHWPHHKSDCKEQKEIMRAMSIFQPIFEHIILMIMHVVGGKTTVKEQNGIWMIEKECDEVLNKDDTQWETFVKKRAPNPDVAKAVLMTMQSWRLVTLESAKFLVELLLTPVCKSLSHADCEVKNAHHVTYTPRQGMIGFMSLDSHSILVATLSSGKALALDPAGMCFGWKETISDWEHYKKHRVFALREIKPLEPVTLEHELSHLSKGTQTIKENAWKHFVQYTILALQKHILEKFSSVNELYMLQDEKQFTAICDSLVDTANQGLTTLVKHVGLNGAMVVMADKDKEDLVAKIWWCAKDKVERAEKKEVREEWAKLWAETSGVKSP</sequence>
<evidence type="ECO:0000259" key="5">
    <source>
        <dbReference type="PROSITE" id="PS50865"/>
    </source>
</evidence>
<dbReference type="EMBL" id="GL988043">
    <property type="protein sequence ID" value="EGS20073.1"/>
    <property type="molecule type" value="Genomic_DNA"/>
</dbReference>
<dbReference type="Gene3D" id="6.10.140.2220">
    <property type="match status" value="1"/>
</dbReference>
<dbReference type="GO" id="GO:0008270">
    <property type="term" value="F:zinc ion binding"/>
    <property type="evidence" value="ECO:0007669"/>
    <property type="project" value="UniProtKB-KW"/>
</dbReference>
<evidence type="ECO:0000313" key="7">
    <source>
        <dbReference type="Proteomes" id="UP000008066"/>
    </source>
</evidence>
<dbReference type="InterPro" id="IPR002893">
    <property type="entry name" value="Znf_MYND"/>
</dbReference>
<dbReference type="SUPFAM" id="SSF144232">
    <property type="entry name" value="HIT/MYND zinc finger-like"/>
    <property type="match status" value="1"/>
</dbReference>
<name>G0S9G2_CHATD</name>
<evidence type="ECO:0000256" key="4">
    <source>
        <dbReference type="PROSITE-ProRule" id="PRU00134"/>
    </source>
</evidence>
<evidence type="ECO:0000256" key="3">
    <source>
        <dbReference type="ARBA" id="ARBA00022833"/>
    </source>
</evidence>
<evidence type="ECO:0000256" key="2">
    <source>
        <dbReference type="ARBA" id="ARBA00022771"/>
    </source>
</evidence>
<dbReference type="PROSITE" id="PS50865">
    <property type="entry name" value="ZF_MYND_2"/>
    <property type="match status" value="1"/>
</dbReference>
<keyword evidence="1" id="KW-0479">Metal-binding</keyword>